<accession>A0A1I7Y246</accession>
<reference evidence="2" key="1">
    <citation type="submission" date="2016-11" db="UniProtKB">
        <authorList>
            <consortium name="WormBaseParasite"/>
        </authorList>
    </citation>
    <scope>IDENTIFICATION</scope>
</reference>
<organism evidence="1 2">
    <name type="scientific">Steinernema glaseri</name>
    <dbReference type="NCBI Taxonomy" id="37863"/>
    <lineage>
        <taxon>Eukaryota</taxon>
        <taxon>Metazoa</taxon>
        <taxon>Ecdysozoa</taxon>
        <taxon>Nematoda</taxon>
        <taxon>Chromadorea</taxon>
        <taxon>Rhabditida</taxon>
        <taxon>Tylenchina</taxon>
        <taxon>Panagrolaimomorpha</taxon>
        <taxon>Strongyloidoidea</taxon>
        <taxon>Steinernematidae</taxon>
        <taxon>Steinernema</taxon>
    </lineage>
</organism>
<proteinExistence type="predicted"/>
<protein>
    <submittedName>
        <fullName evidence="2">SEP domain-containing protein</fullName>
    </submittedName>
</protein>
<evidence type="ECO:0000313" key="1">
    <source>
        <dbReference type="Proteomes" id="UP000095287"/>
    </source>
</evidence>
<dbReference type="Proteomes" id="UP000095287">
    <property type="component" value="Unplaced"/>
</dbReference>
<name>A0A1I7Y246_9BILA</name>
<dbReference type="WBParaSite" id="L893_g11962.t1">
    <property type="protein sequence ID" value="L893_g11962.t1"/>
    <property type="gene ID" value="L893_g11962"/>
</dbReference>
<dbReference type="AlphaFoldDB" id="A0A1I7Y246"/>
<sequence>MSFRAARQVSPDVGLSCQDHIIISLKEGQSTQEYVVVERSPGRHQRFKVIRSVLIHGAEGEQFLTEDSYPQSGADLLSFKDWTGPMERVFRSGPIRVHVEPEEDVSGVGLDGYSKAGHGQEGGDPVPKTRDVRGEVKRVVVRRVVSSGKVAEHLEALGLPEVDCVDLGLDERQRAAGDGVLVVVDPSAVGDTHP</sequence>
<keyword evidence="1" id="KW-1185">Reference proteome</keyword>
<evidence type="ECO:0000313" key="2">
    <source>
        <dbReference type="WBParaSite" id="L893_g11962.t1"/>
    </source>
</evidence>